<dbReference type="InParanoid" id="A0A6J2XFI2"/>
<name>A0A6J2XFI2_SITOR</name>
<dbReference type="GO" id="GO:0003676">
    <property type="term" value="F:nucleic acid binding"/>
    <property type="evidence" value="ECO:0007669"/>
    <property type="project" value="InterPro"/>
</dbReference>
<dbReference type="GO" id="GO:0071897">
    <property type="term" value="P:DNA biosynthetic process"/>
    <property type="evidence" value="ECO:0007669"/>
    <property type="project" value="UniProtKB-ARBA"/>
</dbReference>
<dbReference type="InterPro" id="IPR001584">
    <property type="entry name" value="Integrase_cat-core"/>
</dbReference>
<dbReference type="InterPro" id="IPR005312">
    <property type="entry name" value="DUF1759"/>
</dbReference>
<dbReference type="Pfam" id="PF03564">
    <property type="entry name" value="DUF1759"/>
    <property type="match status" value="1"/>
</dbReference>
<feature type="domain" description="Integrase catalytic" evidence="1">
    <location>
        <begin position="1209"/>
        <end position="1401"/>
    </location>
</feature>
<dbReference type="RefSeq" id="XP_030749715.1">
    <property type="nucleotide sequence ID" value="XM_030893855.1"/>
</dbReference>
<dbReference type="Pfam" id="PF05380">
    <property type="entry name" value="Peptidase_A17"/>
    <property type="match status" value="1"/>
</dbReference>
<dbReference type="Gene3D" id="3.30.420.10">
    <property type="entry name" value="Ribonuclease H-like superfamily/Ribonuclease H"/>
    <property type="match status" value="1"/>
</dbReference>
<accession>A0A6J2XFI2</accession>
<evidence type="ECO:0000313" key="2">
    <source>
        <dbReference type="Proteomes" id="UP000504635"/>
    </source>
</evidence>
<dbReference type="InterPro" id="IPR008042">
    <property type="entry name" value="Retrotrans_Pao"/>
</dbReference>
<dbReference type="Proteomes" id="UP000504635">
    <property type="component" value="Unplaced"/>
</dbReference>
<dbReference type="KEGG" id="soy:115877609"/>
<proteinExistence type="predicted"/>
<dbReference type="InterPro" id="IPR036397">
    <property type="entry name" value="RNaseH_sf"/>
</dbReference>
<sequence length="1478" mass="167614">MDVLIRKRGSFKAKVTHFEKYVANLENTYPDKIVSDRVAFLDLETRYERFSQVFDEFELVQNEIEESCDLASVNSQYEEREIFNNAYFRLMAKAKSFLADDSVDNVKSSGRSVAGSVATQNTNISQTLVQDFKRVKLPTIEIRTFTGEYGKWLEFRDTYVSLIHENDALSDIQKFHYLRSFLAPKVLEVIASLGFTGTNYEAAWNLIYARYNNNKILIQNHLRGLFTLDKIQEESPSVLRDLADNVDKHIRSLNALGEDTTNWDTLLIYLVSSKLDSMSLKSGKVPKFRHNVLLHINREKAAETTAAAAATSSSTTEKEETANCSFASHKNDGVLLSTAVVRVLGKNNKWFTARALLDPGSQRSLPNFKVDSQNLNIPANVSLADPTFCTSGPVDMLIGADSFWDLLCVGQIKLGPNGPFLQKSKLGWIVSGKVARLNNLEGTTVCNFVKTEQIDRQLSRFWEIEEGVVRKPQSVEEIACEKHFVDTFSRAANGSFVVSMPLKGSLSQLGESYNAAKKQFLSLERKFERDHEYRDLYRDFVNEYRRLGHMTKVSDPSASQFSFYLPHHGVLKLSSSTTKLRTVFNASAKTTSGCSLNDVLMYVLAADIEKMYRMVWIDPSQRCLLRILWRDSPDEDIEVYELNTVTYGTSSAAFSPLVANTIKNHFYVDDVITGGDTIEDTLSLANELCKVLKGGGFLLRKWVSNEPSILKEIESADNNGVVDIGCMENNKTLGMRWNGEGDHFFFSIGNQSSSKVTKRIVLSEISQIFDPLGLLSCCVILVKIFLRDLWLEKLDWDDALSQQLYTRYLQIRNDLRFLNNLKIDRKVICKNAKLVELHVFSDASSYALGSCVYIRTIDNHGNIFVKLLCAKSKVAPLKIQTVPRLELMAAVLAARLCEKVRQSMEIEFNSITFWTDSTIVLGWINTSPHLLQVFVANRVNSIQELTNIENWRHVRTQDNPADCVSRGMKPQELLEFEMYWSGPDWLRESIESWPEPLVVSRSNELPELKRVVVANTSTLDSEFIDLSRFSNLTRLERVIAYCIRFINNCRRKEDERLSSSLSCDEISHASLVLARLSQRQSFSEDLVTLSKQGQVSNKSKLIKLHPFLDENGLIRVGGRLNNSDYVYEKKHPIVLCSKHVFTRLLFAREHKRLLHAGPQLLLAVIRENYWPIAGRSLARKVFHQCVICFRNCPKEISPVMGDLPKRRVTPSPPFYVTGVDYAGPFLIKDRQGRGCRTSKAYIAVFVCFATRALHLELVSALTTEAFLATLKRFVGRRGKPAQMYSDNGTNFQGAYNELSKLANFLQNNANSIVEAIENKGISWSFIPASSPHFGGLWESGVRTVKYHLKRVAGNALLTFEDLSTLLIEIEAVLNSRPMSPLSCDPSDLTPLTPSHFLIGRPMESVPDRDYTAVPTNRLSHFQRIQQMKGHFWTRWSLEYISELQKRQKWTTQQGLLEANDLVLVKEDHLPPSNGCLDE</sequence>
<gene>
    <name evidence="3" type="primary">LOC115877609</name>
</gene>
<dbReference type="InterPro" id="IPR012337">
    <property type="entry name" value="RNaseH-like_sf"/>
</dbReference>
<organism evidence="2 3">
    <name type="scientific">Sitophilus oryzae</name>
    <name type="common">Rice weevil</name>
    <name type="synonym">Curculio oryzae</name>
    <dbReference type="NCBI Taxonomy" id="7048"/>
    <lineage>
        <taxon>Eukaryota</taxon>
        <taxon>Metazoa</taxon>
        <taxon>Ecdysozoa</taxon>
        <taxon>Arthropoda</taxon>
        <taxon>Hexapoda</taxon>
        <taxon>Insecta</taxon>
        <taxon>Pterygota</taxon>
        <taxon>Neoptera</taxon>
        <taxon>Endopterygota</taxon>
        <taxon>Coleoptera</taxon>
        <taxon>Polyphaga</taxon>
        <taxon>Cucujiformia</taxon>
        <taxon>Curculionidae</taxon>
        <taxon>Dryophthorinae</taxon>
        <taxon>Sitophilus</taxon>
    </lineage>
</organism>
<dbReference type="SUPFAM" id="SSF56672">
    <property type="entry name" value="DNA/RNA polymerases"/>
    <property type="match status" value="1"/>
</dbReference>
<dbReference type="SUPFAM" id="SSF53098">
    <property type="entry name" value="Ribonuclease H-like"/>
    <property type="match status" value="1"/>
</dbReference>
<dbReference type="InterPro" id="IPR040676">
    <property type="entry name" value="DUF5641"/>
</dbReference>
<dbReference type="PROSITE" id="PS50994">
    <property type="entry name" value="INTEGRASE"/>
    <property type="match status" value="1"/>
</dbReference>
<dbReference type="OrthoDB" id="8194935at2759"/>
<dbReference type="PANTHER" id="PTHR47331">
    <property type="entry name" value="PHD-TYPE DOMAIN-CONTAINING PROTEIN"/>
    <property type="match status" value="1"/>
</dbReference>
<dbReference type="PANTHER" id="PTHR47331:SF1">
    <property type="entry name" value="GAG-LIKE PROTEIN"/>
    <property type="match status" value="1"/>
</dbReference>
<evidence type="ECO:0000259" key="1">
    <source>
        <dbReference type="PROSITE" id="PS50994"/>
    </source>
</evidence>
<dbReference type="InterPro" id="IPR043502">
    <property type="entry name" value="DNA/RNA_pol_sf"/>
</dbReference>
<protein>
    <submittedName>
        <fullName evidence="3">Uncharacterized protein LOC115877609</fullName>
    </submittedName>
</protein>
<dbReference type="GO" id="GO:0042575">
    <property type="term" value="C:DNA polymerase complex"/>
    <property type="evidence" value="ECO:0007669"/>
    <property type="project" value="UniProtKB-ARBA"/>
</dbReference>
<keyword evidence="2" id="KW-1185">Reference proteome</keyword>
<dbReference type="Pfam" id="PF18701">
    <property type="entry name" value="DUF5641"/>
    <property type="match status" value="1"/>
</dbReference>
<dbReference type="GO" id="GO:0015074">
    <property type="term" value="P:DNA integration"/>
    <property type="evidence" value="ECO:0007669"/>
    <property type="project" value="InterPro"/>
</dbReference>
<reference evidence="3" key="1">
    <citation type="submission" date="2025-08" db="UniProtKB">
        <authorList>
            <consortium name="RefSeq"/>
        </authorList>
    </citation>
    <scope>IDENTIFICATION</scope>
    <source>
        <tissue evidence="3">Gonads</tissue>
    </source>
</reference>
<dbReference type="GeneID" id="115877609"/>
<evidence type="ECO:0000313" key="3">
    <source>
        <dbReference type="RefSeq" id="XP_030749715.1"/>
    </source>
</evidence>